<sequence length="192" mass="20804">MSCCPGTVKTFIFTYCSSTLDIRSPFSKSIKTLPVARKDFPRMIEAYSSASQSKLRKSAAKINLSTRTRMSSILPSSCTYDQPANYNMTMSLREWWGGLVSSSVSVLGNLICEVVAAAECSPRFCNCWATDIPVGANSVADSASAGSDILAYLKCWDSGCCSGSAMRSLGASSRPNYKCLTLHSYCNFRHSS</sequence>
<organism evidence="1 2">
    <name type="scientific">Hibiscus sabdariffa</name>
    <name type="common">roselle</name>
    <dbReference type="NCBI Taxonomy" id="183260"/>
    <lineage>
        <taxon>Eukaryota</taxon>
        <taxon>Viridiplantae</taxon>
        <taxon>Streptophyta</taxon>
        <taxon>Embryophyta</taxon>
        <taxon>Tracheophyta</taxon>
        <taxon>Spermatophyta</taxon>
        <taxon>Magnoliopsida</taxon>
        <taxon>eudicotyledons</taxon>
        <taxon>Gunneridae</taxon>
        <taxon>Pentapetalae</taxon>
        <taxon>rosids</taxon>
        <taxon>malvids</taxon>
        <taxon>Malvales</taxon>
        <taxon>Malvaceae</taxon>
        <taxon>Malvoideae</taxon>
        <taxon>Hibiscus</taxon>
    </lineage>
</organism>
<dbReference type="Proteomes" id="UP001472677">
    <property type="component" value="Unassembled WGS sequence"/>
</dbReference>
<reference evidence="1 2" key="1">
    <citation type="journal article" date="2024" name="G3 (Bethesda)">
        <title>Genome assembly of Hibiscus sabdariffa L. provides insights into metabolisms of medicinal natural products.</title>
        <authorList>
            <person name="Kim T."/>
        </authorList>
    </citation>
    <scope>NUCLEOTIDE SEQUENCE [LARGE SCALE GENOMIC DNA]</scope>
    <source>
        <strain evidence="1">TK-2024</strain>
        <tissue evidence="1">Old leaves</tissue>
    </source>
</reference>
<name>A0ABR2E8S5_9ROSI</name>
<gene>
    <name evidence="1" type="ORF">V6N12_009328</name>
</gene>
<evidence type="ECO:0000313" key="2">
    <source>
        <dbReference type="Proteomes" id="UP001472677"/>
    </source>
</evidence>
<protein>
    <submittedName>
        <fullName evidence="1">Uncharacterized protein</fullName>
    </submittedName>
</protein>
<proteinExistence type="predicted"/>
<evidence type="ECO:0000313" key="1">
    <source>
        <dbReference type="EMBL" id="KAK8555174.1"/>
    </source>
</evidence>
<comment type="caution">
    <text evidence="1">The sequence shown here is derived from an EMBL/GenBank/DDBJ whole genome shotgun (WGS) entry which is preliminary data.</text>
</comment>
<dbReference type="EMBL" id="JBBPBM010000018">
    <property type="protein sequence ID" value="KAK8555174.1"/>
    <property type="molecule type" value="Genomic_DNA"/>
</dbReference>
<keyword evidence="2" id="KW-1185">Reference proteome</keyword>
<accession>A0ABR2E8S5</accession>